<dbReference type="RefSeq" id="WP_162672364.1">
    <property type="nucleotide sequence ID" value="NZ_LR593886.1"/>
</dbReference>
<keyword evidence="3" id="KW-1185">Reference proteome</keyword>
<feature type="compositionally biased region" description="Pro residues" evidence="1">
    <location>
        <begin position="27"/>
        <end position="37"/>
    </location>
</feature>
<dbReference type="AlphaFoldDB" id="A0A6P2DHF3"/>
<proteinExistence type="predicted"/>
<name>A0A6P2DHF3_9BACT</name>
<feature type="region of interest" description="Disordered" evidence="1">
    <location>
        <begin position="18"/>
        <end position="60"/>
    </location>
</feature>
<organism evidence="2 3">
    <name type="scientific">Gemmata massiliana</name>
    <dbReference type="NCBI Taxonomy" id="1210884"/>
    <lineage>
        <taxon>Bacteria</taxon>
        <taxon>Pseudomonadati</taxon>
        <taxon>Planctomycetota</taxon>
        <taxon>Planctomycetia</taxon>
        <taxon>Gemmatales</taxon>
        <taxon>Gemmataceae</taxon>
        <taxon>Gemmata</taxon>
    </lineage>
</organism>
<gene>
    <name evidence="2" type="ORF">SOIL9_79550</name>
</gene>
<reference evidence="2 3" key="1">
    <citation type="submission" date="2019-05" db="EMBL/GenBank/DDBJ databases">
        <authorList>
            <consortium name="Science for Life Laboratories"/>
        </authorList>
    </citation>
    <scope>NUCLEOTIDE SEQUENCE [LARGE SCALE GENOMIC DNA]</scope>
    <source>
        <strain evidence="2">Soil9</strain>
    </source>
</reference>
<evidence type="ECO:0000313" key="3">
    <source>
        <dbReference type="Proteomes" id="UP000464178"/>
    </source>
</evidence>
<accession>A0A6P2DHF3</accession>
<sequence length="209" mass="22827">MLRSIVLLVALCALGCGKKSKDTGPTSRPPVQPPPPQDSGADKAPGSIRPGEENGEGRGYPNRLLAQWWRVVRDDVTVSVLASDSADPGHLSLMAVVRNRNKDKPLQLTGWSKPQQITLKDEKGKRYPLVPIPDDVEQAMRKANVPTDDAAYGPGPVTPELKRFILLKFDRAALAAEYLDLDLDGAPVGFADPILFRVSREMMTQPKKP</sequence>
<protein>
    <submittedName>
        <fullName evidence="2">Uncharacterized protein</fullName>
    </submittedName>
</protein>
<dbReference type="EMBL" id="LR593886">
    <property type="protein sequence ID" value="VTS01122.1"/>
    <property type="molecule type" value="Genomic_DNA"/>
</dbReference>
<evidence type="ECO:0000313" key="2">
    <source>
        <dbReference type="EMBL" id="VTS01122.1"/>
    </source>
</evidence>
<evidence type="ECO:0000256" key="1">
    <source>
        <dbReference type="SAM" id="MobiDB-lite"/>
    </source>
</evidence>
<dbReference type="Proteomes" id="UP000464178">
    <property type="component" value="Chromosome"/>
</dbReference>
<dbReference type="KEGG" id="gms:SOIL9_79550"/>